<evidence type="ECO:0000313" key="2">
    <source>
        <dbReference type="EMBL" id="QLB51016.1"/>
    </source>
</evidence>
<dbReference type="InterPro" id="IPR053892">
    <property type="entry name" value="MoaF-like"/>
</dbReference>
<dbReference type="Proteomes" id="UP000509535">
    <property type="component" value="Chromosome"/>
</dbReference>
<accession>A0A7H8V3E3</accession>
<reference evidence="2 3" key="1">
    <citation type="submission" date="2019-06" db="EMBL/GenBank/DDBJ databases">
        <title>The organization of the Streptococcus sanguinis genomes.</title>
        <authorList>
            <person name="Wang H.Y."/>
            <person name="Chen Y.Y.M."/>
            <person name="Wu C.H."/>
        </authorList>
    </citation>
    <scope>NUCLEOTIDE SEQUENCE [LARGE SCALE GENOMIC DNA]</scope>
    <source>
        <strain evidence="2 3">CGMH058</strain>
    </source>
</reference>
<dbReference type="RefSeq" id="WP_176799655.1">
    <property type="nucleotide sequence ID" value="NZ_CP040798.1"/>
</dbReference>
<proteinExistence type="predicted"/>
<dbReference type="AlphaFoldDB" id="A0A7H8V3E3"/>
<feature type="domain" description="MoaF-like" evidence="1">
    <location>
        <begin position="10"/>
        <end position="106"/>
    </location>
</feature>
<dbReference type="InterPro" id="IPR012674">
    <property type="entry name" value="Calycin"/>
</dbReference>
<organism evidence="2 3">
    <name type="scientific">Streptococcus sanguinis</name>
    <dbReference type="NCBI Taxonomy" id="1305"/>
    <lineage>
        <taxon>Bacteria</taxon>
        <taxon>Bacillati</taxon>
        <taxon>Bacillota</taxon>
        <taxon>Bacilli</taxon>
        <taxon>Lactobacillales</taxon>
        <taxon>Streptococcaceae</taxon>
        <taxon>Streptococcus</taxon>
    </lineage>
</organism>
<dbReference type="EMBL" id="CP040798">
    <property type="protein sequence ID" value="QLB51016.1"/>
    <property type="molecule type" value="Genomic_DNA"/>
</dbReference>
<evidence type="ECO:0000259" key="1">
    <source>
        <dbReference type="Pfam" id="PF22036"/>
    </source>
</evidence>
<dbReference type="Gene3D" id="2.40.128.20">
    <property type="match status" value="1"/>
</dbReference>
<dbReference type="Pfam" id="PF22036">
    <property type="entry name" value="MoaF_like"/>
    <property type="match status" value="1"/>
</dbReference>
<sequence length="109" mass="12035">MIITNTFPPIGHTYKAQFGDLAYHLNFDVDGKTMTFSSVGDAAPVAEAVVTVTYTATEVADKVFMVTWSEPDGSTVTHVEDFNQDIVYTNITLPDNQFLNYKGTFTKLS</sequence>
<evidence type="ECO:0000313" key="3">
    <source>
        <dbReference type="Proteomes" id="UP000509535"/>
    </source>
</evidence>
<protein>
    <recommendedName>
        <fullName evidence="1">MoaF-like domain-containing protein</fullName>
    </recommendedName>
</protein>
<gene>
    <name evidence="2" type="ORF">FDP16_11445</name>
</gene>
<name>A0A7H8V3E3_STRSA</name>